<dbReference type="EMBL" id="SRZB01000051">
    <property type="protein sequence ID" value="TGX96685.1"/>
    <property type="molecule type" value="Genomic_DNA"/>
</dbReference>
<accession>A0AC61QVY0</accession>
<evidence type="ECO:0000313" key="1">
    <source>
        <dbReference type="EMBL" id="TGX96685.1"/>
    </source>
</evidence>
<comment type="caution">
    <text evidence="1">The sequence shown here is derived from an EMBL/GenBank/DDBJ whole genome shotgun (WGS) entry which is preliminary data.</text>
</comment>
<sequence length="313" mass="36988">MENKYLAAVSRFHNMVLLGISNQPLSIWIPEDEKRWHMDYEFHISCIWRIRQKDTIIAGYQDIYTEIDEDGRIVEEETESGTAEGNARGRTLFEKNIFGKMSSDWPLKILGFYESEVGDIRIEMEKGYCFEAFPTSSVEERLEEWRFIDVICKRHYIWPKEKQRRLLLLDKDNTDFSQLLEMILQEMIQEEDLMVISAGICQGEKLSKRVLESGRCWYGIDLERVNRIHRVNMEEAYDYVVPIGVPLPENKAIFLEEILNYQKYVTTGDESRKELENMGKEICEAIGCDYEISDKCREKREKELKKYKDLLGI</sequence>
<name>A0AC61QVY0_9FIRM</name>
<organism evidence="1 2">
    <name type="scientific">Hominisplanchenecus murintestinalis</name>
    <dbReference type="NCBI Taxonomy" id="2941517"/>
    <lineage>
        <taxon>Bacteria</taxon>
        <taxon>Bacillati</taxon>
        <taxon>Bacillota</taxon>
        <taxon>Clostridia</taxon>
        <taxon>Lachnospirales</taxon>
        <taxon>Lachnospiraceae</taxon>
        <taxon>Hominisplanchenecus</taxon>
    </lineage>
</organism>
<protein>
    <submittedName>
        <fullName evidence="1">Uncharacterized protein</fullName>
    </submittedName>
</protein>
<evidence type="ECO:0000313" key="2">
    <source>
        <dbReference type="Proteomes" id="UP000307720"/>
    </source>
</evidence>
<reference evidence="1" key="1">
    <citation type="submission" date="2019-04" db="EMBL/GenBank/DDBJ databases">
        <title>Microbes associate with the intestines of laboratory mice.</title>
        <authorList>
            <person name="Navarre W."/>
            <person name="Wong E."/>
            <person name="Huang K."/>
            <person name="Tropini C."/>
            <person name="Ng K."/>
            <person name="Yu B."/>
        </authorList>
    </citation>
    <scope>NUCLEOTIDE SEQUENCE</scope>
    <source>
        <strain evidence="1">NM72_1-8</strain>
    </source>
</reference>
<dbReference type="Proteomes" id="UP000307720">
    <property type="component" value="Unassembled WGS sequence"/>
</dbReference>
<proteinExistence type="predicted"/>
<keyword evidence="2" id="KW-1185">Reference proteome</keyword>
<gene>
    <name evidence="1" type="ORF">E5357_15305</name>
</gene>